<proteinExistence type="inferred from homology"/>
<name>A0A6L5XJ63_9BACT</name>
<dbReference type="InterPro" id="IPR002347">
    <property type="entry name" value="SDR_fam"/>
</dbReference>
<dbReference type="PANTHER" id="PTHR43477:SF1">
    <property type="entry name" value="DIHYDROANTICAPSIN 7-DEHYDROGENASE"/>
    <property type="match status" value="1"/>
</dbReference>
<dbReference type="InterPro" id="IPR051122">
    <property type="entry name" value="SDR_DHRS6-like"/>
</dbReference>
<evidence type="ECO:0000256" key="2">
    <source>
        <dbReference type="ARBA" id="ARBA00023002"/>
    </source>
</evidence>
<dbReference type="PRINTS" id="PR00081">
    <property type="entry name" value="GDHRDH"/>
</dbReference>
<dbReference type="SUPFAM" id="SSF51735">
    <property type="entry name" value="NAD(P)-binding Rossmann-fold domains"/>
    <property type="match status" value="1"/>
</dbReference>
<dbReference type="PANTHER" id="PTHR43477">
    <property type="entry name" value="DIHYDROANTICAPSIN 7-DEHYDROGENASE"/>
    <property type="match status" value="1"/>
</dbReference>
<keyword evidence="2" id="KW-0560">Oxidoreductase</keyword>
<reference evidence="3 4" key="1">
    <citation type="submission" date="2019-09" db="EMBL/GenBank/DDBJ databases">
        <title>In-depth cultivation of the pig gut microbiome towards novel bacterial diversity and tailored functional studies.</title>
        <authorList>
            <person name="Wylensek D."/>
            <person name="Hitch T.C.A."/>
            <person name="Clavel T."/>
        </authorList>
    </citation>
    <scope>NUCLEOTIDE SEQUENCE [LARGE SCALE GENOMIC DNA]</scope>
    <source>
        <strain evidence="3 4">PG-178-WT-4</strain>
    </source>
</reference>
<dbReference type="Pfam" id="PF13561">
    <property type="entry name" value="adh_short_C2"/>
    <property type="match status" value="1"/>
</dbReference>
<comment type="caution">
    <text evidence="3">The sequence shown here is derived from an EMBL/GenBank/DDBJ whole genome shotgun (WGS) entry which is preliminary data.</text>
</comment>
<evidence type="ECO:0000313" key="4">
    <source>
        <dbReference type="Proteomes" id="UP000477488"/>
    </source>
</evidence>
<accession>A0A6L5XJ63</accession>
<dbReference type="InterPro" id="IPR036291">
    <property type="entry name" value="NAD(P)-bd_dom_sf"/>
</dbReference>
<sequence length="248" mass="27127">MFSREQYILVTGASSGIGRACAMLCNQLGASVIAGGRNEERLAASQARCASPAHWHNEVRDLVADLESLPRWVAGLRQKYGRLWGLIHAAGEGRLDSISYFELAEAKSHLELNFLVPMQIAKGFSDRRNFARGGAMLFLSSASAVYPEKGHCLYGAAKAALATAMKTVSQEMAHKGLRVHCLAPGWVRTPMLDMAIEHMGESYETKEKARYPLGFGEPEDVAWMAAFLLSDKARWITGQNFVLGGGCY</sequence>
<evidence type="ECO:0000313" key="3">
    <source>
        <dbReference type="EMBL" id="MSS27260.1"/>
    </source>
</evidence>
<dbReference type="EMBL" id="VUMH01000003">
    <property type="protein sequence ID" value="MSS27260.1"/>
    <property type="molecule type" value="Genomic_DNA"/>
</dbReference>
<comment type="similarity">
    <text evidence="1">Belongs to the short-chain dehydrogenases/reductases (SDR) family.</text>
</comment>
<dbReference type="Gene3D" id="3.40.50.720">
    <property type="entry name" value="NAD(P)-binding Rossmann-like Domain"/>
    <property type="match status" value="1"/>
</dbReference>
<dbReference type="GO" id="GO:0016491">
    <property type="term" value="F:oxidoreductase activity"/>
    <property type="evidence" value="ECO:0007669"/>
    <property type="project" value="UniProtKB-KW"/>
</dbReference>
<gene>
    <name evidence="3" type="ORF">FYJ44_04190</name>
</gene>
<evidence type="ECO:0000256" key="1">
    <source>
        <dbReference type="ARBA" id="ARBA00006484"/>
    </source>
</evidence>
<dbReference type="CDD" id="cd05233">
    <property type="entry name" value="SDR_c"/>
    <property type="match status" value="1"/>
</dbReference>
<organism evidence="3 4">
    <name type="scientific">Desulfovibrio porci</name>
    <dbReference type="NCBI Taxonomy" id="2605782"/>
    <lineage>
        <taxon>Bacteria</taxon>
        <taxon>Pseudomonadati</taxon>
        <taxon>Thermodesulfobacteriota</taxon>
        <taxon>Desulfovibrionia</taxon>
        <taxon>Desulfovibrionales</taxon>
        <taxon>Desulfovibrionaceae</taxon>
        <taxon>Desulfovibrio</taxon>
    </lineage>
</organism>
<keyword evidence="4" id="KW-1185">Reference proteome</keyword>
<protein>
    <submittedName>
        <fullName evidence="3">SDR family oxidoreductase</fullName>
    </submittedName>
</protein>
<dbReference type="AlphaFoldDB" id="A0A6L5XJ63"/>
<dbReference type="Proteomes" id="UP000477488">
    <property type="component" value="Unassembled WGS sequence"/>
</dbReference>